<sequence length="612" mass="67479">FHVHLQKAKERVVCQLIADKVQPDCIQGVTIPSKEVKVVFALFYPPSTTAPTKNHELDRSNSCIAHLHKVLGMVGGPGNEQEVARFIEKHVLFVNLLWVKLPVTVAGKRPRPFKTYTQRVGEGLIDGHRGLVAGVIAAAAKDSGSTSDAPLPVFACGDVPHDQFASLLTTFSNVDVKDMYLSHPEAWLALGGISDEDRAIMASKEDTAAARDAKKVVEMKMMTAPTKPETFDRNDASLNLFQNLALPNCTNGDVQIFSTIFEDDSKLFEVLHKGRSDRAKDKFDKVWGGRAATTKAEHDANVVPDDGFPLEDFGFTAQEAFQAAHKGDAEQRPPEELKAYATAAQSRGEVSKKGIEQAKVGKFRIKGDDKNSKKQDPNITQQQYIMQQSMSGDGSGPEHERTDAAVNRARISTEGVEQAKGGKFRIKGDDKNSLKQDPGITEPQHRVQQLYFGGGKGDAKQHTSRASRGKPVRTVKRISEKQRLKTKQRYVTTLIANDTAAVQAAKRARQEKNNASQFFMCPNFAICGHSAKRPSEINTYGGMFGHAAICCPDLVDRLPMVLPAGSIKTQNLNNRMRAYLAWYRKTGSVAGPSKKHKPLNYKKMFIPESLWK</sequence>
<dbReference type="EMBL" id="BRYA01000586">
    <property type="protein sequence ID" value="GMI24531.1"/>
    <property type="molecule type" value="Genomic_DNA"/>
</dbReference>
<evidence type="ECO:0000313" key="2">
    <source>
        <dbReference type="Proteomes" id="UP001165065"/>
    </source>
</evidence>
<protein>
    <submittedName>
        <fullName evidence="1">Uncharacterized protein</fullName>
    </submittedName>
</protein>
<reference evidence="2" key="1">
    <citation type="journal article" date="2023" name="Commun. Biol.">
        <title>Genome analysis of Parmales, the sister group of diatoms, reveals the evolutionary specialization of diatoms from phago-mixotrophs to photoautotrophs.</title>
        <authorList>
            <person name="Ban H."/>
            <person name="Sato S."/>
            <person name="Yoshikawa S."/>
            <person name="Yamada K."/>
            <person name="Nakamura Y."/>
            <person name="Ichinomiya M."/>
            <person name="Sato N."/>
            <person name="Blanc-Mathieu R."/>
            <person name="Endo H."/>
            <person name="Kuwata A."/>
            <person name="Ogata H."/>
        </authorList>
    </citation>
    <scope>NUCLEOTIDE SEQUENCE [LARGE SCALE GENOMIC DNA]</scope>
</reference>
<feature type="non-terminal residue" evidence="1">
    <location>
        <position position="1"/>
    </location>
</feature>
<organism evidence="1 2">
    <name type="scientific">Triparma columacea</name>
    <dbReference type="NCBI Taxonomy" id="722753"/>
    <lineage>
        <taxon>Eukaryota</taxon>
        <taxon>Sar</taxon>
        <taxon>Stramenopiles</taxon>
        <taxon>Ochrophyta</taxon>
        <taxon>Bolidophyceae</taxon>
        <taxon>Parmales</taxon>
        <taxon>Triparmaceae</taxon>
        <taxon>Triparma</taxon>
    </lineage>
</organism>
<evidence type="ECO:0000313" key="1">
    <source>
        <dbReference type="EMBL" id="GMI24531.1"/>
    </source>
</evidence>
<dbReference type="AlphaFoldDB" id="A0A9W7L279"/>
<comment type="caution">
    <text evidence="1">The sequence shown here is derived from an EMBL/GenBank/DDBJ whole genome shotgun (WGS) entry which is preliminary data.</text>
</comment>
<dbReference type="Proteomes" id="UP001165065">
    <property type="component" value="Unassembled WGS sequence"/>
</dbReference>
<accession>A0A9W7L279</accession>
<keyword evidence="2" id="KW-1185">Reference proteome</keyword>
<proteinExistence type="predicted"/>
<gene>
    <name evidence="1" type="ORF">TrCOL_g6077</name>
</gene>
<name>A0A9W7L279_9STRA</name>